<keyword evidence="1" id="KW-0540">Nuclease</keyword>
<dbReference type="GO" id="GO:0016787">
    <property type="term" value="F:hydrolase activity"/>
    <property type="evidence" value="ECO:0007669"/>
    <property type="project" value="UniProtKB-KW"/>
</dbReference>
<evidence type="ECO:0000259" key="9">
    <source>
        <dbReference type="PROSITE" id="PS50828"/>
    </source>
</evidence>
<evidence type="ECO:0000256" key="1">
    <source>
        <dbReference type="ARBA" id="ARBA00022722"/>
    </source>
</evidence>
<dbReference type="SMART" id="SM00463">
    <property type="entry name" value="SMR"/>
    <property type="match status" value="1"/>
</dbReference>
<keyword evidence="11" id="KW-1185">Reference proteome</keyword>
<dbReference type="Pfam" id="PF01713">
    <property type="entry name" value="Smr"/>
    <property type="match status" value="1"/>
</dbReference>
<dbReference type="PANTHER" id="PTHR35562:SF2">
    <property type="entry name" value="DNA ENDONUCLEASE SMRA-RELATED"/>
    <property type="match status" value="1"/>
</dbReference>
<dbReference type="EMBL" id="JACDQQ010002032">
    <property type="protein sequence ID" value="MBA0087496.1"/>
    <property type="molecule type" value="Genomic_DNA"/>
</dbReference>
<comment type="caution">
    <text evidence="10">The sequence shown here is derived from an EMBL/GenBank/DDBJ whole genome shotgun (WGS) entry which is preliminary data.</text>
</comment>
<dbReference type="Gene3D" id="3.30.1370.110">
    <property type="match status" value="1"/>
</dbReference>
<protein>
    <submittedName>
        <fullName evidence="10">Smr/MutS family protein</fullName>
    </submittedName>
</protein>
<feature type="domain" description="Smr" evidence="9">
    <location>
        <begin position="71"/>
        <end position="146"/>
    </location>
</feature>
<accession>A0A7V8SZ09</accession>
<dbReference type="PANTHER" id="PTHR35562">
    <property type="entry name" value="DNA ENDONUCLEASE SMRA-RELATED"/>
    <property type="match status" value="1"/>
</dbReference>
<name>A0A7V8SZ09_9BACT</name>
<dbReference type="AlphaFoldDB" id="A0A7V8SZ09"/>
<evidence type="ECO:0000256" key="6">
    <source>
        <dbReference type="ARBA" id="ARBA00022840"/>
    </source>
</evidence>
<sequence length="147" mass="16319">RVRLKNVREPARVRRKLSGDRLEVEAGFLKMQVSIDDVAEVLPETGKPGSRLPQNVSYKPAPELAPVHQEINVIGQRAEEARDAVDEFLDRAVMATASRVRIVHGHGMGILRKTIHELLSHHPHVARFYLAPQQEGGAGATIVEIKD</sequence>
<gene>
    <name evidence="10" type="ORF">HRJ53_21125</name>
</gene>
<dbReference type="Proteomes" id="UP000567293">
    <property type="component" value="Unassembled WGS sequence"/>
</dbReference>
<keyword evidence="2" id="KW-0699">rRNA-binding</keyword>
<evidence type="ECO:0000256" key="8">
    <source>
        <dbReference type="ARBA" id="ARBA00023125"/>
    </source>
</evidence>
<dbReference type="FunFam" id="3.30.1370.110:FF:000004">
    <property type="entry name" value="Endonuclease MutS2"/>
    <property type="match status" value="1"/>
</dbReference>
<keyword evidence="7" id="KW-0694">RNA-binding</keyword>
<keyword evidence="6" id="KW-0067">ATP-binding</keyword>
<dbReference type="GO" id="GO:0003677">
    <property type="term" value="F:DNA binding"/>
    <property type="evidence" value="ECO:0007669"/>
    <property type="project" value="UniProtKB-KW"/>
</dbReference>
<keyword evidence="4" id="KW-0255">Endonuclease</keyword>
<dbReference type="InterPro" id="IPR036063">
    <property type="entry name" value="Smr_dom_sf"/>
</dbReference>
<feature type="non-terminal residue" evidence="10">
    <location>
        <position position="1"/>
    </location>
</feature>
<evidence type="ECO:0000256" key="4">
    <source>
        <dbReference type="ARBA" id="ARBA00022759"/>
    </source>
</evidence>
<evidence type="ECO:0000313" key="11">
    <source>
        <dbReference type="Proteomes" id="UP000567293"/>
    </source>
</evidence>
<keyword evidence="8" id="KW-0238">DNA-binding</keyword>
<evidence type="ECO:0000256" key="2">
    <source>
        <dbReference type="ARBA" id="ARBA00022730"/>
    </source>
</evidence>
<evidence type="ECO:0000256" key="5">
    <source>
        <dbReference type="ARBA" id="ARBA00022801"/>
    </source>
</evidence>
<dbReference type="PROSITE" id="PS50828">
    <property type="entry name" value="SMR"/>
    <property type="match status" value="1"/>
</dbReference>
<reference evidence="10" key="1">
    <citation type="submission" date="2020-06" db="EMBL/GenBank/DDBJ databases">
        <title>Legume-microbial interactions unlock mineral nutrients during tropical forest succession.</title>
        <authorList>
            <person name="Epihov D.Z."/>
        </authorList>
    </citation>
    <scope>NUCLEOTIDE SEQUENCE [LARGE SCALE GENOMIC DNA]</scope>
    <source>
        <strain evidence="10">Pan2503</strain>
    </source>
</reference>
<evidence type="ECO:0000313" key="10">
    <source>
        <dbReference type="EMBL" id="MBA0087496.1"/>
    </source>
</evidence>
<dbReference type="GO" id="GO:0019843">
    <property type="term" value="F:rRNA binding"/>
    <property type="evidence" value="ECO:0007669"/>
    <property type="project" value="UniProtKB-KW"/>
</dbReference>
<organism evidence="10 11">
    <name type="scientific">Candidatus Acidiferrum panamense</name>
    <dbReference type="NCBI Taxonomy" id="2741543"/>
    <lineage>
        <taxon>Bacteria</taxon>
        <taxon>Pseudomonadati</taxon>
        <taxon>Acidobacteriota</taxon>
        <taxon>Terriglobia</taxon>
        <taxon>Candidatus Acidiferrales</taxon>
        <taxon>Candidatus Acidiferrum</taxon>
    </lineage>
</organism>
<dbReference type="SUPFAM" id="SSF160443">
    <property type="entry name" value="SMR domain-like"/>
    <property type="match status" value="1"/>
</dbReference>
<keyword evidence="5" id="KW-0378">Hydrolase</keyword>
<evidence type="ECO:0000256" key="3">
    <source>
        <dbReference type="ARBA" id="ARBA00022741"/>
    </source>
</evidence>
<proteinExistence type="predicted"/>
<keyword evidence="3" id="KW-0547">Nucleotide-binding</keyword>
<dbReference type="GO" id="GO:0005524">
    <property type="term" value="F:ATP binding"/>
    <property type="evidence" value="ECO:0007669"/>
    <property type="project" value="UniProtKB-KW"/>
</dbReference>
<dbReference type="GO" id="GO:0004519">
    <property type="term" value="F:endonuclease activity"/>
    <property type="evidence" value="ECO:0007669"/>
    <property type="project" value="UniProtKB-KW"/>
</dbReference>
<dbReference type="InterPro" id="IPR002625">
    <property type="entry name" value="Smr_dom"/>
</dbReference>
<evidence type="ECO:0000256" key="7">
    <source>
        <dbReference type="ARBA" id="ARBA00022884"/>
    </source>
</evidence>